<dbReference type="Proteomes" id="UP000651668">
    <property type="component" value="Unassembled WGS sequence"/>
</dbReference>
<accession>A0A916XBR2</accession>
<evidence type="ECO:0000256" key="1">
    <source>
        <dbReference type="ARBA" id="ARBA00022679"/>
    </source>
</evidence>
<dbReference type="GO" id="GO:0008897">
    <property type="term" value="F:holo-[acyl-carrier-protein] synthase activity"/>
    <property type="evidence" value="ECO:0007669"/>
    <property type="project" value="InterPro"/>
</dbReference>
<evidence type="ECO:0000313" key="4">
    <source>
        <dbReference type="Proteomes" id="UP000651668"/>
    </source>
</evidence>
<comment type="caution">
    <text evidence="3">The sequence shown here is derived from an EMBL/GenBank/DDBJ whole genome shotgun (WGS) entry which is preliminary data.</text>
</comment>
<keyword evidence="4" id="KW-1185">Reference proteome</keyword>
<evidence type="ECO:0000259" key="2">
    <source>
        <dbReference type="Pfam" id="PF01648"/>
    </source>
</evidence>
<protein>
    <recommendedName>
        <fullName evidence="2">4'-phosphopantetheinyl transferase domain-containing protein</fullName>
    </recommendedName>
</protein>
<dbReference type="InterPro" id="IPR008278">
    <property type="entry name" value="4-PPantetheinyl_Trfase_dom"/>
</dbReference>
<gene>
    <name evidence="3" type="ORF">GCM10011387_10840</name>
</gene>
<keyword evidence="1" id="KW-0808">Transferase</keyword>
<organism evidence="3 4">
    <name type="scientific">Pedobacter quisquiliarum</name>
    <dbReference type="NCBI Taxonomy" id="1834438"/>
    <lineage>
        <taxon>Bacteria</taxon>
        <taxon>Pseudomonadati</taxon>
        <taxon>Bacteroidota</taxon>
        <taxon>Sphingobacteriia</taxon>
        <taxon>Sphingobacteriales</taxon>
        <taxon>Sphingobacteriaceae</taxon>
        <taxon>Pedobacter</taxon>
    </lineage>
</organism>
<dbReference type="Pfam" id="PF01648">
    <property type="entry name" value="ACPS"/>
    <property type="match status" value="1"/>
</dbReference>
<dbReference type="EMBL" id="BMIL01000003">
    <property type="protein sequence ID" value="GGC58998.1"/>
    <property type="molecule type" value="Genomic_DNA"/>
</dbReference>
<sequence>MIGNDVVDLQQALLDSNWMRRGFINKLFTAPEQQYIRLANRSADMVWLLWSMKEAAYKIYNKHSGVRTFAPLKLSCSITGLSADACQGQVRVEAECYATMTTIYPGDYIHSIAAGSAAALPQVRVQVLPNLPKIDYKAMQPTCVSHHGRYLALIF</sequence>
<dbReference type="InterPro" id="IPR037143">
    <property type="entry name" value="4-PPantetheinyl_Trfase_dom_sf"/>
</dbReference>
<dbReference type="Gene3D" id="3.90.470.20">
    <property type="entry name" value="4'-phosphopantetheinyl transferase domain"/>
    <property type="match status" value="1"/>
</dbReference>
<reference evidence="3" key="2">
    <citation type="submission" date="2020-09" db="EMBL/GenBank/DDBJ databases">
        <authorList>
            <person name="Sun Q."/>
            <person name="Zhou Y."/>
        </authorList>
    </citation>
    <scope>NUCLEOTIDE SEQUENCE</scope>
    <source>
        <strain evidence="3">CGMCC 1.15343</strain>
    </source>
</reference>
<reference evidence="3" key="1">
    <citation type="journal article" date="2014" name="Int. J. Syst. Evol. Microbiol.">
        <title>Complete genome sequence of Corynebacterium casei LMG S-19264T (=DSM 44701T), isolated from a smear-ripened cheese.</title>
        <authorList>
            <consortium name="US DOE Joint Genome Institute (JGI-PGF)"/>
            <person name="Walter F."/>
            <person name="Albersmeier A."/>
            <person name="Kalinowski J."/>
            <person name="Ruckert C."/>
        </authorList>
    </citation>
    <scope>NUCLEOTIDE SEQUENCE</scope>
    <source>
        <strain evidence="3">CGMCC 1.15343</strain>
    </source>
</reference>
<evidence type="ECO:0000313" key="3">
    <source>
        <dbReference type="EMBL" id="GGC58998.1"/>
    </source>
</evidence>
<dbReference type="AlphaFoldDB" id="A0A916XBR2"/>
<dbReference type="RefSeq" id="WP_188625838.1">
    <property type="nucleotide sequence ID" value="NZ_BMIL01000003.1"/>
</dbReference>
<proteinExistence type="predicted"/>
<dbReference type="GO" id="GO:0000287">
    <property type="term" value="F:magnesium ion binding"/>
    <property type="evidence" value="ECO:0007669"/>
    <property type="project" value="InterPro"/>
</dbReference>
<feature type="domain" description="4'-phosphopantetheinyl transferase" evidence="2">
    <location>
        <begin position="2"/>
        <end position="93"/>
    </location>
</feature>
<name>A0A916XBR2_9SPHI</name>
<dbReference type="SUPFAM" id="SSF56214">
    <property type="entry name" value="4'-phosphopantetheinyl transferase"/>
    <property type="match status" value="1"/>
</dbReference>